<keyword evidence="3 6" id="KW-0812">Transmembrane</keyword>
<evidence type="ECO:0000256" key="6">
    <source>
        <dbReference type="SAM" id="Phobius"/>
    </source>
</evidence>
<comment type="subcellular location">
    <subcellularLocation>
        <location evidence="1">Cell membrane</location>
        <topology evidence="1">Multi-pass membrane protein</topology>
    </subcellularLocation>
</comment>
<evidence type="ECO:0000256" key="3">
    <source>
        <dbReference type="ARBA" id="ARBA00022692"/>
    </source>
</evidence>
<keyword evidence="2" id="KW-1003">Cell membrane</keyword>
<evidence type="ECO:0000256" key="2">
    <source>
        <dbReference type="ARBA" id="ARBA00022475"/>
    </source>
</evidence>
<keyword evidence="4 6" id="KW-1133">Transmembrane helix</keyword>
<evidence type="ECO:0000256" key="5">
    <source>
        <dbReference type="ARBA" id="ARBA00023136"/>
    </source>
</evidence>
<evidence type="ECO:0000256" key="1">
    <source>
        <dbReference type="ARBA" id="ARBA00004651"/>
    </source>
</evidence>
<feature type="transmembrane region" description="Helical" evidence="6">
    <location>
        <begin position="77"/>
        <end position="99"/>
    </location>
</feature>
<comment type="caution">
    <text evidence="7">The sequence shown here is derived from an EMBL/GenBank/DDBJ whole genome shotgun (WGS) entry which is preliminary data.</text>
</comment>
<reference evidence="7" key="1">
    <citation type="submission" date="2020-07" db="EMBL/GenBank/DDBJ databases">
        <title>Multicomponent nature underlies the extraordinary mechanical properties of spider dragline silk.</title>
        <authorList>
            <person name="Kono N."/>
            <person name="Nakamura H."/>
            <person name="Mori M."/>
            <person name="Yoshida Y."/>
            <person name="Ohtoshi R."/>
            <person name="Malay A.D."/>
            <person name="Moran D.A.P."/>
            <person name="Tomita M."/>
            <person name="Numata K."/>
            <person name="Arakawa K."/>
        </authorList>
    </citation>
    <scope>NUCLEOTIDE SEQUENCE</scope>
</reference>
<accession>A0A8X6IF49</accession>
<keyword evidence="5 6" id="KW-0472">Membrane</keyword>
<dbReference type="GO" id="GO:0005886">
    <property type="term" value="C:plasma membrane"/>
    <property type="evidence" value="ECO:0007669"/>
    <property type="project" value="UniProtKB-SubCell"/>
</dbReference>
<organism evidence="7 8">
    <name type="scientific">Trichonephila clavata</name>
    <name type="common">Joro spider</name>
    <name type="synonym">Nephila clavata</name>
    <dbReference type="NCBI Taxonomy" id="2740835"/>
    <lineage>
        <taxon>Eukaryota</taxon>
        <taxon>Metazoa</taxon>
        <taxon>Ecdysozoa</taxon>
        <taxon>Arthropoda</taxon>
        <taxon>Chelicerata</taxon>
        <taxon>Arachnida</taxon>
        <taxon>Araneae</taxon>
        <taxon>Araneomorphae</taxon>
        <taxon>Entelegynae</taxon>
        <taxon>Araneoidea</taxon>
        <taxon>Nephilidae</taxon>
        <taxon>Trichonephila</taxon>
    </lineage>
</organism>
<feature type="transmembrane region" description="Helical" evidence="6">
    <location>
        <begin position="37"/>
        <end position="57"/>
    </location>
</feature>
<keyword evidence="8" id="KW-1185">Reference proteome</keyword>
<protein>
    <submittedName>
        <fullName evidence="7">Uncharacterized protein</fullName>
    </submittedName>
</protein>
<sequence>MRKLEKGFTPLNQKYYRKHMDFYKHITQISDVFEKTMCLPIFLITVADCSGMFFGFLKFEDIKRSKNLYLLHFRFSTLFHALRSLVSFLCVSFAASSVYESSKDAKKVQEKLTERLLASKQKIDNQDLFLLFLAQNNPPIVLSAWGFFNFNRSLVISVFGIVLTYSLLMIQIIN</sequence>
<dbReference type="Pfam" id="PF08395">
    <property type="entry name" value="7tm_7"/>
    <property type="match status" value="1"/>
</dbReference>
<dbReference type="GO" id="GO:0050909">
    <property type="term" value="P:sensory perception of taste"/>
    <property type="evidence" value="ECO:0007669"/>
    <property type="project" value="InterPro"/>
</dbReference>
<gene>
    <name evidence="7" type="primary">AVEN_174932_1</name>
    <name evidence="7" type="ORF">TNCT_674491</name>
</gene>
<dbReference type="EMBL" id="BMAO01021626">
    <property type="protein sequence ID" value="GFQ76080.1"/>
    <property type="molecule type" value="Genomic_DNA"/>
</dbReference>
<dbReference type="AlphaFoldDB" id="A0A8X6IF49"/>
<feature type="transmembrane region" description="Helical" evidence="6">
    <location>
        <begin position="154"/>
        <end position="173"/>
    </location>
</feature>
<dbReference type="OrthoDB" id="5800391at2759"/>
<name>A0A8X6IF49_TRICU</name>
<dbReference type="Proteomes" id="UP000887116">
    <property type="component" value="Unassembled WGS sequence"/>
</dbReference>
<evidence type="ECO:0000313" key="8">
    <source>
        <dbReference type="Proteomes" id="UP000887116"/>
    </source>
</evidence>
<proteinExistence type="predicted"/>
<dbReference type="InterPro" id="IPR013604">
    <property type="entry name" value="7TM_chemorcpt"/>
</dbReference>
<evidence type="ECO:0000256" key="4">
    <source>
        <dbReference type="ARBA" id="ARBA00022989"/>
    </source>
</evidence>
<evidence type="ECO:0000313" key="7">
    <source>
        <dbReference type="EMBL" id="GFQ76080.1"/>
    </source>
</evidence>